<sequence length="103" mass="11375">GSSSQLAAPLHCFGSAEDDGGLRLIQDCKNGNEPRGVLSLEDKARPHTARDTKEHIRRLGWEGLDHQGYKPDLVPSDFHLFPALNFAGYRDVTSEAMKRCGKL</sequence>
<dbReference type="PANTHER" id="PTHR46060:SF1">
    <property type="entry name" value="MARINER MOS1 TRANSPOSASE-LIKE PROTEIN"/>
    <property type="match status" value="1"/>
</dbReference>
<dbReference type="InterPro" id="IPR052709">
    <property type="entry name" value="Transposase-MT_Hybrid"/>
</dbReference>
<proteinExistence type="predicted"/>
<dbReference type="Proteomes" id="UP000499080">
    <property type="component" value="Unassembled WGS sequence"/>
</dbReference>
<accession>A0A4Y2WAK8</accession>
<comment type="caution">
    <text evidence="1">The sequence shown here is derived from an EMBL/GenBank/DDBJ whole genome shotgun (WGS) entry which is preliminary data.</text>
</comment>
<name>A0A4Y2WAK8_ARAVE</name>
<evidence type="ECO:0008006" key="3">
    <source>
        <dbReference type="Google" id="ProtNLM"/>
    </source>
</evidence>
<keyword evidence="2" id="KW-1185">Reference proteome</keyword>
<gene>
    <name evidence="1" type="ORF">AVEN_65820_1</name>
</gene>
<reference evidence="1 2" key="1">
    <citation type="journal article" date="2019" name="Sci. Rep.">
        <title>Orb-weaving spider Araneus ventricosus genome elucidates the spidroin gene catalogue.</title>
        <authorList>
            <person name="Kono N."/>
            <person name="Nakamura H."/>
            <person name="Ohtoshi R."/>
            <person name="Moran D.A.P."/>
            <person name="Shinohara A."/>
            <person name="Yoshida Y."/>
            <person name="Fujiwara M."/>
            <person name="Mori M."/>
            <person name="Tomita M."/>
            <person name="Arakawa K."/>
        </authorList>
    </citation>
    <scope>NUCLEOTIDE SEQUENCE [LARGE SCALE GENOMIC DNA]</scope>
</reference>
<dbReference type="GO" id="GO:0003676">
    <property type="term" value="F:nucleic acid binding"/>
    <property type="evidence" value="ECO:0007669"/>
    <property type="project" value="InterPro"/>
</dbReference>
<evidence type="ECO:0000313" key="2">
    <source>
        <dbReference type="Proteomes" id="UP000499080"/>
    </source>
</evidence>
<dbReference type="PANTHER" id="PTHR46060">
    <property type="entry name" value="MARINER MOS1 TRANSPOSASE-LIKE PROTEIN"/>
    <property type="match status" value="1"/>
</dbReference>
<feature type="non-terminal residue" evidence="1">
    <location>
        <position position="1"/>
    </location>
</feature>
<dbReference type="InterPro" id="IPR036397">
    <property type="entry name" value="RNaseH_sf"/>
</dbReference>
<protein>
    <recommendedName>
        <fullName evidence="3">Histone-lysine N-methyltransferase SETMAR</fullName>
    </recommendedName>
</protein>
<dbReference type="EMBL" id="BGPR01056565">
    <property type="protein sequence ID" value="GBO33037.1"/>
    <property type="molecule type" value="Genomic_DNA"/>
</dbReference>
<organism evidence="1 2">
    <name type="scientific">Araneus ventricosus</name>
    <name type="common">Orbweaver spider</name>
    <name type="synonym">Epeira ventricosa</name>
    <dbReference type="NCBI Taxonomy" id="182803"/>
    <lineage>
        <taxon>Eukaryota</taxon>
        <taxon>Metazoa</taxon>
        <taxon>Ecdysozoa</taxon>
        <taxon>Arthropoda</taxon>
        <taxon>Chelicerata</taxon>
        <taxon>Arachnida</taxon>
        <taxon>Araneae</taxon>
        <taxon>Araneomorphae</taxon>
        <taxon>Entelegynae</taxon>
        <taxon>Araneoidea</taxon>
        <taxon>Araneidae</taxon>
        <taxon>Araneus</taxon>
    </lineage>
</organism>
<evidence type="ECO:0000313" key="1">
    <source>
        <dbReference type="EMBL" id="GBO33037.1"/>
    </source>
</evidence>
<dbReference type="Gene3D" id="3.30.420.10">
    <property type="entry name" value="Ribonuclease H-like superfamily/Ribonuclease H"/>
    <property type="match status" value="1"/>
</dbReference>
<dbReference type="AlphaFoldDB" id="A0A4Y2WAK8"/>